<evidence type="ECO:0000313" key="4">
    <source>
        <dbReference type="Proteomes" id="UP001597475"/>
    </source>
</evidence>
<protein>
    <submittedName>
        <fullName evidence="3">Antibiotic biosynthesis monooxygenase</fullName>
    </submittedName>
</protein>
<proteinExistence type="predicted"/>
<accession>A0ABW5NZG5</accession>
<dbReference type="GO" id="GO:0004497">
    <property type="term" value="F:monooxygenase activity"/>
    <property type="evidence" value="ECO:0007669"/>
    <property type="project" value="UniProtKB-KW"/>
</dbReference>
<keyword evidence="1" id="KW-0472">Membrane</keyword>
<keyword evidence="4" id="KW-1185">Reference proteome</keyword>
<dbReference type="RefSeq" id="WP_386842748.1">
    <property type="nucleotide sequence ID" value="NZ_JBHUMK010000010.1"/>
</dbReference>
<feature type="domain" description="ABM" evidence="2">
    <location>
        <begin position="14"/>
        <end position="104"/>
    </location>
</feature>
<dbReference type="Proteomes" id="UP001597475">
    <property type="component" value="Unassembled WGS sequence"/>
</dbReference>
<comment type="caution">
    <text evidence="3">The sequence shown here is derived from an EMBL/GenBank/DDBJ whole genome shotgun (WGS) entry which is preliminary data.</text>
</comment>
<dbReference type="SUPFAM" id="SSF54909">
    <property type="entry name" value="Dimeric alpha+beta barrel"/>
    <property type="match status" value="1"/>
</dbReference>
<dbReference type="PANTHER" id="PTHR40057">
    <property type="entry name" value="SLR1162 PROTEIN"/>
    <property type="match status" value="1"/>
</dbReference>
<keyword evidence="3" id="KW-0560">Oxidoreductase</keyword>
<evidence type="ECO:0000313" key="3">
    <source>
        <dbReference type="EMBL" id="MFD2608325.1"/>
    </source>
</evidence>
<dbReference type="InterPro" id="IPR007138">
    <property type="entry name" value="ABM_dom"/>
</dbReference>
<dbReference type="EMBL" id="JBHUMK010000010">
    <property type="protein sequence ID" value="MFD2608325.1"/>
    <property type="molecule type" value="Genomic_DNA"/>
</dbReference>
<keyword evidence="1" id="KW-0812">Transmembrane</keyword>
<feature type="transmembrane region" description="Helical" evidence="1">
    <location>
        <begin position="153"/>
        <end position="175"/>
    </location>
</feature>
<feature type="transmembrane region" description="Helical" evidence="1">
    <location>
        <begin position="128"/>
        <end position="147"/>
    </location>
</feature>
<name>A0ABW5NZG5_9DEIO</name>
<sequence>MTLPSPSEAAPEGITLVITERVRPGQTEPYERWARELHGVLETQPGFLGLNVLRDRSAPVPEYITLVRFDRPEHLQAWRSSSVYRTALRELPRFTASEVQYREAAGLEQWFDQPARSAQPAPPLWKNVLVGFVGVYPLILLFTWLSGPVTQGWPWWAAILPSAFLATLFLNWPVLPLLSRALRGWLYPPAPHKVSN</sequence>
<dbReference type="InterPro" id="IPR011008">
    <property type="entry name" value="Dimeric_a/b-barrel"/>
</dbReference>
<keyword evidence="1" id="KW-1133">Transmembrane helix</keyword>
<dbReference type="Pfam" id="PF03992">
    <property type="entry name" value="ABM"/>
    <property type="match status" value="1"/>
</dbReference>
<reference evidence="4" key="1">
    <citation type="journal article" date="2019" name="Int. J. Syst. Evol. Microbiol.">
        <title>The Global Catalogue of Microorganisms (GCM) 10K type strain sequencing project: providing services to taxonomists for standard genome sequencing and annotation.</title>
        <authorList>
            <consortium name="The Broad Institute Genomics Platform"/>
            <consortium name="The Broad Institute Genome Sequencing Center for Infectious Disease"/>
            <person name="Wu L."/>
            <person name="Ma J."/>
        </authorList>
    </citation>
    <scope>NUCLEOTIDE SEQUENCE [LARGE SCALE GENOMIC DNA]</scope>
    <source>
        <strain evidence="4">KCTC 33842</strain>
    </source>
</reference>
<evidence type="ECO:0000259" key="2">
    <source>
        <dbReference type="PROSITE" id="PS51725"/>
    </source>
</evidence>
<dbReference type="InterPro" id="IPR038762">
    <property type="entry name" value="ABM_predict"/>
</dbReference>
<dbReference type="PROSITE" id="PS51725">
    <property type="entry name" value="ABM"/>
    <property type="match status" value="1"/>
</dbReference>
<dbReference type="Gene3D" id="3.30.70.100">
    <property type="match status" value="1"/>
</dbReference>
<dbReference type="PANTHER" id="PTHR40057:SF1">
    <property type="entry name" value="SLR1162 PROTEIN"/>
    <property type="match status" value="1"/>
</dbReference>
<keyword evidence="3" id="KW-0503">Monooxygenase</keyword>
<organism evidence="3 4">
    <name type="scientific">Deinococcus taklimakanensis</name>
    <dbReference type="NCBI Taxonomy" id="536443"/>
    <lineage>
        <taxon>Bacteria</taxon>
        <taxon>Thermotogati</taxon>
        <taxon>Deinococcota</taxon>
        <taxon>Deinococci</taxon>
        <taxon>Deinococcales</taxon>
        <taxon>Deinococcaceae</taxon>
        <taxon>Deinococcus</taxon>
    </lineage>
</organism>
<evidence type="ECO:0000256" key="1">
    <source>
        <dbReference type="SAM" id="Phobius"/>
    </source>
</evidence>
<gene>
    <name evidence="3" type="ORF">ACFSR9_02580</name>
</gene>